<comment type="cofactor">
    <cofactor evidence="1 14 15">
        <name>Zn(2+)</name>
        <dbReference type="ChEBI" id="CHEBI:29105"/>
    </cofactor>
</comment>
<dbReference type="PANTHER" id="PTHR11644">
    <property type="entry name" value="CYTIDINE DEAMINASE"/>
    <property type="match status" value="1"/>
</dbReference>
<dbReference type="PROSITE" id="PS00903">
    <property type="entry name" value="CYT_DCMP_DEAMINASES_1"/>
    <property type="match status" value="1"/>
</dbReference>
<evidence type="ECO:0000256" key="12">
    <source>
        <dbReference type="PIRSR" id="PIRSR606262-1"/>
    </source>
</evidence>
<keyword evidence="18" id="KW-1185">Reference proteome</keyword>
<dbReference type="GO" id="GO:0072527">
    <property type="term" value="P:pyrimidine-containing compound metabolic process"/>
    <property type="evidence" value="ECO:0007669"/>
    <property type="project" value="UniProtKB-ARBA"/>
</dbReference>
<dbReference type="EMBL" id="CP002691">
    <property type="protein sequence ID" value="AEE54144.1"/>
    <property type="molecule type" value="Genomic_DNA"/>
</dbReference>
<evidence type="ECO:0000256" key="3">
    <source>
        <dbReference type="ARBA" id="ARBA00006576"/>
    </source>
</evidence>
<keyword evidence="8 14" id="KW-0862">Zinc</keyword>
<evidence type="ECO:0000256" key="8">
    <source>
        <dbReference type="ARBA" id="ARBA00022833"/>
    </source>
</evidence>
<dbReference type="GO" id="GO:0055086">
    <property type="term" value="P:nucleobase-containing small molecule metabolic process"/>
    <property type="evidence" value="ECO:0007669"/>
    <property type="project" value="UniProtKB-ARBA"/>
</dbReference>
<evidence type="ECO:0000256" key="7">
    <source>
        <dbReference type="ARBA" id="ARBA00022801"/>
    </source>
</evidence>
<dbReference type="eggNOG" id="COG0295">
    <property type="taxonomic scope" value="Bacteria"/>
</dbReference>
<dbReference type="Pfam" id="PF00383">
    <property type="entry name" value="dCMP_cyt_deam_1"/>
    <property type="match status" value="1"/>
</dbReference>
<feature type="binding site" evidence="14">
    <location>
        <position position="108"/>
    </location>
    <ligand>
        <name>Zn(2+)</name>
        <dbReference type="ChEBI" id="CHEBI:29105"/>
        <note>catalytic</note>
    </ligand>
</feature>
<name>F4L7G4_HALH1</name>
<evidence type="ECO:0000256" key="15">
    <source>
        <dbReference type="RuleBase" id="RU364006"/>
    </source>
</evidence>
<evidence type="ECO:0000256" key="1">
    <source>
        <dbReference type="ARBA" id="ARBA00001947"/>
    </source>
</evidence>
<dbReference type="InterPro" id="IPR006262">
    <property type="entry name" value="Cyt_deam_tetra"/>
</dbReference>
<dbReference type="InterPro" id="IPR016193">
    <property type="entry name" value="Cytidine_deaminase-like"/>
</dbReference>
<reference evidence="17 18" key="1">
    <citation type="journal article" date="2011" name="Stand. Genomic Sci.">
        <title>Complete genome sequence of Haliscomenobacter hydrossis type strain (O).</title>
        <authorList>
            <consortium name="US DOE Joint Genome Institute (JGI-PGF)"/>
            <person name="Daligault H."/>
            <person name="Lapidus A."/>
            <person name="Zeytun A."/>
            <person name="Nolan M."/>
            <person name="Lucas S."/>
            <person name="Del Rio T.G."/>
            <person name="Tice H."/>
            <person name="Cheng J.F."/>
            <person name="Tapia R."/>
            <person name="Han C."/>
            <person name="Goodwin L."/>
            <person name="Pitluck S."/>
            <person name="Liolios K."/>
            <person name="Pagani I."/>
            <person name="Ivanova N."/>
            <person name="Huntemann M."/>
            <person name="Mavromatis K."/>
            <person name="Mikhailova N."/>
            <person name="Pati A."/>
            <person name="Chen A."/>
            <person name="Palaniappan K."/>
            <person name="Land M."/>
            <person name="Hauser L."/>
            <person name="Brambilla E.M."/>
            <person name="Rohde M."/>
            <person name="Verbarg S."/>
            <person name="Goker M."/>
            <person name="Bristow J."/>
            <person name="Eisen J.A."/>
            <person name="Markowitz V."/>
            <person name="Hugenholtz P."/>
            <person name="Kyrpides N.C."/>
            <person name="Klenk H.P."/>
            <person name="Woyke T."/>
        </authorList>
    </citation>
    <scope>NUCLEOTIDE SEQUENCE [LARGE SCALE GENOMIC DNA]</scope>
    <source>
        <strain evidence="18">ATCC 27775 / DSM 1100 / LMG 10767 / O</strain>
    </source>
</reference>
<dbReference type="NCBIfam" id="NF004064">
    <property type="entry name" value="PRK05578.1"/>
    <property type="match status" value="1"/>
</dbReference>
<dbReference type="Proteomes" id="UP000008461">
    <property type="component" value="Chromosome"/>
</dbReference>
<sequence>MVELKLQVEYRCYASTTELPLEYVALLDCAKKALVKSYSPYSGFKVGAAILLEDGTLVQGANQENASYPLCLCAERNALAVANIQHPQQKIKAMAVVAEKDDIFVSPCGACRQVIWENEQRNQTPILMLIQGPQGSVYSFTSIGDLLPFGFSGADLL</sequence>
<comment type="similarity">
    <text evidence="3 15">Belongs to the cytidine and deoxycytidylate deaminase family.</text>
</comment>
<dbReference type="SUPFAM" id="SSF53927">
    <property type="entry name" value="Cytidine deaminase-like"/>
    <property type="match status" value="1"/>
</dbReference>
<gene>
    <name evidence="17" type="ordered locus">Halhy_6325</name>
</gene>
<comment type="function">
    <text evidence="2 15">This enzyme scavenges exogenous and endogenous cytidine and 2'-deoxycytidine for UMP synthesis.</text>
</comment>
<dbReference type="AlphaFoldDB" id="F4L7G4"/>
<dbReference type="InterPro" id="IPR050202">
    <property type="entry name" value="Cyt/Deoxycyt_deaminase"/>
</dbReference>
<reference key="2">
    <citation type="submission" date="2011-04" db="EMBL/GenBank/DDBJ databases">
        <title>Complete sequence of chromosome of Haliscomenobacter hydrossis DSM 1100.</title>
        <authorList>
            <consortium name="US DOE Joint Genome Institute (JGI-PGF)"/>
            <person name="Lucas S."/>
            <person name="Han J."/>
            <person name="Lapidus A."/>
            <person name="Bruce D."/>
            <person name="Goodwin L."/>
            <person name="Pitluck S."/>
            <person name="Peters L."/>
            <person name="Kyrpides N."/>
            <person name="Mavromatis K."/>
            <person name="Ivanova N."/>
            <person name="Ovchinnikova G."/>
            <person name="Pagani I."/>
            <person name="Daligault H."/>
            <person name="Detter J.C."/>
            <person name="Han C."/>
            <person name="Land M."/>
            <person name="Hauser L."/>
            <person name="Markowitz V."/>
            <person name="Cheng J.-F."/>
            <person name="Hugenholtz P."/>
            <person name="Woyke T."/>
            <person name="Wu D."/>
            <person name="Verbarg S."/>
            <person name="Frueling A."/>
            <person name="Brambilla E."/>
            <person name="Klenk H.-P."/>
            <person name="Eisen J.A."/>
        </authorList>
    </citation>
    <scope>NUCLEOTIDE SEQUENCE</scope>
    <source>
        <strain>DSM 1100</strain>
    </source>
</reference>
<dbReference type="PANTHER" id="PTHR11644:SF2">
    <property type="entry name" value="CYTIDINE DEAMINASE"/>
    <property type="match status" value="1"/>
</dbReference>
<dbReference type="GO" id="GO:0005829">
    <property type="term" value="C:cytosol"/>
    <property type="evidence" value="ECO:0007669"/>
    <property type="project" value="TreeGrafter"/>
</dbReference>
<dbReference type="GO" id="GO:0008270">
    <property type="term" value="F:zinc ion binding"/>
    <property type="evidence" value="ECO:0007669"/>
    <property type="project" value="UniProtKB-UniRule"/>
</dbReference>
<proteinExistence type="inferred from homology"/>
<protein>
    <recommendedName>
        <fullName evidence="5 15">Cytidine deaminase</fullName>
        <ecNumber evidence="4 15">3.5.4.5</ecNumber>
    </recommendedName>
    <alternativeName>
        <fullName evidence="9 15">Cytidine aminohydrolase</fullName>
    </alternativeName>
</protein>
<dbReference type="InterPro" id="IPR002125">
    <property type="entry name" value="CMP_dCMP_dom"/>
</dbReference>
<organism evidence="17 18">
    <name type="scientific">Haliscomenobacter hydrossis (strain ATCC 27775 / DSM 1100 / LMG 10767 / O)</name>
    <dbReference type="NCBI Taxonomy" id="760192"/>
    <lineage>
        <taxon>Bacteria</taxon>
        <taxon>Pseudomonadati</taxon>
        <taxon>Bacteroidota</taxon>
        <taxon>Saprospiria</taxon>
        <taxon>Saprospirales</taxon>
        <taxon>Haliscomenobacteraceae</taxon>
        <taxon>Haliscomenobacter</taxon>
    </lineage>
</organism>
<dbReference type="InterPro" id="IPR016192">
    <property type="entry name" value="APOBEC/CMP_deaminase_Zn-bd"/>
</dbReference>
<feature type="binding site" evidence="14">
    <location>
        <position position="111"/>
    </location>
    <ligand>
        <name>Zn(2+)</name>
        <dbReference type="ChEBI" id="CHEBI:29105"/>
        <note>catalytic</note>
    </ligand>
</feature>
<dbReference type="CDD" id="cd01283">
    <property type="entry name" value="cytidine_deaminase"/>
    <property type="match status" value="1"/>
</dbReference>
<evidence type="ECO:0000313" key="17">
    <source>
        <dbReference type="EMBL" id="AEE54144.1"/>
    </source>
</evidence>
<evidence type="ECO:0000256" key="6">
    <source>
        <dbReference type="ARBA" id="ARBA00022723"/>
    </source>
</evidence>
<dbReference type="STRING" id="760192.Halhy_6325"/>
<dbReference type="EC" id="3.5.4.5" evidence="4 15"/>
<dbReference type="RefSeq" id="WP_013768665.1">
    <property type="nucleotide sequence ID" value="NC_015510.1"/>
</dbReference>
<comment type="catalytic activity">
    <reaction evidence="11 15">
        <text>cytidine + H2O + H(+) = uridine + NH4(+)</text>
        <dbReference type="Rhea" id="RHEA:16069"/>
        <dbReference type="ChEBI" id="CHEBI:15377"/>
        <dbReference type="ChEBI" id="CHEBI:15378"/>
        <dbReference type="ChEBI" id="CHEBI:16704"/>
        <dbReference type="ChEBI" id="CHEBI:17562"/>
        <dbReference type="ChEBI" id="CHEBI:28938"/>
        <dbReference type="EC" id="3.5.4.5"/>
    </reaction>
</comment>
<comment type="catalytic activity">
    <reaction evidence="10 15">
        <text>2'-deoxycytidine + H2O + H(+) = 2'-deoxyuridine + NH4(+)</text>
        <dbReference type="Rhea" id="RHEA:13433"/>
        <dbReference type="ChEBI" id="CHEBI:15377"/>
        <dbReference type="ChEBI" id="CHEBI:15378"/>
        <dbReference type="ChEBI" id="CHEBI:15698"/>
        <dbReference type="ChEBI" id="CHEBI:16450"/>
        <dbReference type="ChEBI" id="CHEBI:28938"/>
        <dbReference type="EC" id="3.5.4.5"/>
    </reaction>
</comment>
<evidence type="ECO:0000256" key="11">
    <source>
        <dbReference type="ARBA" id="ARBA00049558"/>
    </source>
</evidence>
<evidence type="ECO:0000256" key="9">
    <source>
        <dbReference type="ARBA" id="ARBA00032005"/>
    </source>
</evidence>
<evidence type="ECO:0000256" key="14">
    <source>
        <dbReference type="PIRSR" id="PIRSR606262-3"/>
    </source>
</evidence>
<evidence type="ECO:0000256" key="13">
    <source>
        <dbReference type="PIRSR" id="PIRSR606262-2"/>
    </source>
</evidence>
<keyword evidence="6 14" id="KW-0479">Metal-binding</keyword>
<dbReference type="PROSITE" id="PS51747">
    <property type="entry name" value="CYT_DCMP_DEAMINASES_2"/>
    <property type="match status" value="1"/>
</dbReference>
<feature type="active site" description="Proton donor" evidence="12">
    <location>
        <position position="75"/>
    </location>
</feature>
<dbReference type="GO" id="GO:0042802">
    <property type="term" value="F:identical protein binding"/>
    <property type="evidence" value="ECO:0007669"/>
    <property type="project" value="UniProtKB-ARBA"/>
</dbReference>
<dbReference type="OrthoDB" id="9795347at2"/>
<accession>F4L7G4</accession>
<evidence type="ECO:0000259" key="16">
    <source>
        <dbReference type="PROSITE" id="PS51747"/>
    </source>
</evidence>
<feature type="binding site" evidence="14">
    <location>
        <position position="73"/>
    </location>
    <ligand>
        <name>Zn(2+)</name>
        <dbReference type="ChEBI" id="CHEBI:29105"/>
        <note>catalytic</note>
    </ligand>
</feature>
<evidence type="ECO:0000256" key="2">
    <source>
        <dbReference type="ARBA" id="ARBA00003949"/>
    </source>
</evidence>
<feature type="binding site" evidence="13">
    <location>
        <begin position="62"/>
        <end position="68"/>
    </location>
    <ligand>
        <name>substrate</name>
    </ligand>
</feature>
<evidence type="ECO:0000256" key="4">
    <source>
        <dbReference type="ARBA" id="ARBA00012783"/>
    </source>
</evidence>
<dbReference type="NCBIfam" id="TIGR01354">
    <property type="entry name" value="cyt_deam_tetra"/>
    <property type="match status" value="1"/>
</dbReference>
<feature type="domain" description="CMP/dCMP-type deaminase" evidence="16">
    <location>
        <begin position="21"/>
        <end position="154"/>
    </location>
</feature>
<dbReference type="HOGENOM" id="CLU_097262_1_0_10"/>
<dbReference type="Gene3D" id="3.40.140.10">
    <property type="entry name" value="Cytidine Deaminase, domain 2"/>
    <property type="match status" value="1"/>
</dbReference>
<evidence type="ECO:0000313" key="18">
    <source>
        <dbReference type="Proteomes" id="UP000008461"/>
    </source>
</evidence>
<dbReference type="KEGG" id="hhy:Halhy_6325"/>
<evidence type="ECO:0000256" key="5">
    <source>
        <dbReference type="ARBA" id="ARBA00018266"/>
    </source>
</evidence>
<dbReference type="GO" id="GO:0004126">
    <property type="term" value="F:cytidine deaminase activity"/>
    <property type="evidence" value="ECO:0007669"/>
    <property type="project" value="UniProtKB-UniRule"/>
</dbReference>
<evidence type="ECO:0000256" key="10">
    <source>
        <dbReference type="ARBA" id="ARBA00049252"/>
    </source>
</evidence>
<keyword evidence="7 15" id="KW-0378">Hydrolase</keyword>